<dbReference type="SUPFAM" id="SSF75217">
    <property type="entry name" value="alpha/beta knot"/>
    <property type="match status" value="1"/>
</dbReference>
<comment type="catalytic activity">
    <reaction evidence="10">
        <text>uridine(1498) in 16S rRNA + S-adenosyl-L-methionine = N(3)-methyluridine(1498) in 16S rRNA + S-adenosyl-L-homocysteine + H(+)</text>
        <dbReference type="Rhea" id="RHEA:42920"/>
        <dbReference type="Rhea" id="RHEA-COMP:10283"/>
        <dbReference type="Rhea" id="RHEA-COMP:10284"/>
        <dbReference type="ChEBI" id="CHEBI:15378"/>
        <dbReference type="ChEBI" id="CHEBI:57856"/>
        <dbReference type="ChEBI" id="CHEBI:59789"/>
        <dbReference type="ChEBI" id="CHEBI:65315"/>
        <dbReference type="ChEBI" id="CHEBI:74502"/>
        <dbReference type="EC" id="2.1.1.193"/>
    </reaction>
</comment>
<evidence type="ECO:0000256" key="9">
    <source>
        <dbReference type="ARBA" id="ARBA00025699"/>
    </source>
</evidence>
<evidence type="ECO:0000256" key="8">
    <source>
        <dbReference type="ARBA" id="ARBA00022691"/>
    </source>
</evidence>
<evidence type="ECO:0000256" key="5">
    <source>
        <dbReference type="ARBA" id="ARBA00022552"/>
    </source>
</evidence>
<dbReference type="InterPro" id="IPR029026">
    <property type="entry name" value="tRNA_m1G_MTases_N"/>
</dbReference>
<evidence type="ECO:0000256" key="10">
    <source>
        <dbReference type="ARBA" id="ARBA00047944"/>
    </source>
</evidence>
<dbReference type="CDD" id="cd18084">
    <property type="entry name" value="RsmE-like"/>
    <property type="match status" value="1"/>
</dbReference>
<sequence>MPRFFADILSNGQAVITGKDVSHILGPLRKKIGDELSIRDRETGYRARITEAGRGRITLEVLSSQELSDRGSCRVHLGISLIDLKDMDDLMRGVTELGVSEIHPVVSGRSNVRHIGEKRMQRFRQIILEAIKQCERRTIPVLHEPLLLEEFLEHISPAWPNRLVALPSSQISLWDCRREDTGILIGPEGGFSESEVEKIISCAFTPVHMGRTVLRSCTAALTAVALLAM</sequence>
<evidence type="ECO:0000256" key="4">
    <source>
        <dbReference type="ARBA" id="ARBA00022490"/>
    </source>
</evidence>
<proteinExistence type="inferred from homology"/>
<keyword evidence="8" id="KW-0949">S-adenosyl-L-methionine</keyword>
<dbReference type="GO" id="GO:0005737">
    <property type="term" value="C:cytoplasm"/>
    <property type="evidence" value="ECO:0007669"/>
    <property type="project" value="UniProtKB-SubCell"/>
</dbReference>
<dbReference type="NCBIfam" id="TIGR00046">
    <property type="entry name" value="RsmE family RNA methyltransferase"/>
    <property type="match status" value="1"/>
</dbReference>
<dbReference type="InterPro" id="IPR015947">
    <property type="entry name" value="PUA-like_sf"/>
</dbReference>
<evidence type="ECO:0000256" key="2">
    <source>
        <dbReference type="ARBA" id="ARBA00005528"/>
    </source>
</evidence>
<evidence type="ECO:0000256" key="3">
    <source>
        <dbReference type="ARBA" id="ARBA00012328"/>
    </source>
</evidence>
<dbReference type="PANTHER" id="PTHR30027">
    <property type="entry name" value="RIBOSOMAL RNA SMALL SUBUNIT METHYLTRANSFERASE E"/>
    <property type="match status" value="1"/>
</dbReference>
<dbReference type="SUPFAM" id="SSF88697">
    <property type="entry name" value="PUA domain-like"/>
    <property type="match status" value="1"/>
</dbReference>
<dbReference type="PIRSF" id="PIRSF015601">
    <property type="entry name" value="MTase_slr0722"/>
    <property type="match status" value="1"/>
</dbReference>
<keyword evidence="4" id="KW-0963">Cytoplasm</keyword>
<evidence type="ECO:0000256" key="7">
    <source>
        <dbReference type="ARBA" id="ARBA00022679"/>
    </source>
</evidence>
<keyword evidence="6 12" id="KW-0489">Methyltransferase</keyword>
<organism evidence="12">
    <name type="scientific">anaerobic digester metagenome</name>
    <dbReference type="NCBI Taxonomy" id="1263854"/>
    <lineage>
        <taxon>unclassified sequences</taxon>
        <taxon>metagenomes</taxon>
        <taxon>ecological metagenomes</taxon>
    </lineage>
</organism>
<keyword evidence="7 12" id="KW-0808">Transferase</keyword>
<comment type="similarity">
    <text evidence="2">Belongs to the RNA methyltransferase RsmE family.</text>
</comment>
<dbReference type="GO" id="GO:0070475">
    <property type="term" value="P:rRNA base methylation"/>
    <property type="evidence" value="ECO:0007669"/>
    <property type="project" value="TreeGrafter"/>
</dbReference>
<keyword evidence="5" id="KW-0698">rRNA processing</keyword>
<protein>
    <recommendedName>
        <fullName evidence="3">16S rRNA (uracil(1498)-N(3))-methyltransferase</fullName>
        <ecNumber evidence="3">2.1.1.193</ecNumber>
    </recommendedName>
</protein>
<feature type="domain" description="Ribosomal RNA small subunit methyltransferase E methyltransferase" evidence="11">
    <location>
        <begin position="72"/>
        <end position="227"/>
    </location>
</feature>
<evidence type="ECO:0000256" key="6">
    <source>
        <dbReference type="ARBA" id="ARBA00022603"/>
    </source>
</evidence>
<dbReference type="InterPro" id="IPR006700">
    <property type="entry name" value="RsmE"/>
</dbReference>
<evidence type="ECO:0000256" key="1">
    <source>
        <dbReference type="ARBA" id="ARBA00004496"/>
    </source>
</evidence>
<name>A0A485M0J8_9ZZZZ</name>
<comment type="function">
    <text evidence="9">Specifically methylates the N3 position of the uracil ring of uridine 1498 (m3U1498) in 16S rRNA. Acts on the fully assembled 30S ribosomal subunit.</text>
</comment>
<evidence type="ECO:0000313" key="12">
    <source>
        <dbReference type="EMBL" id="VFU15183.1"/>
    </source>
</evidence>
<dbReference type="EC" id="2.1.1.193" evidence="3"/>
<dbReference type="Pfam" id="PF04452">
    <property type="entry name" value="Methyltrans_RNA"/>
    <property type="match status" value="1"/>
</dbReference>
<evidence type="ECO:0000259" key="11">
    <source>
        <dbReference type="Pfam" id="PF04452"/>
    </source>
</evidence>
<dbReference type="InterPro" id="IPR046886">
    <property type="entry name" value="RsmE_MTase_dom"/>
</dbReference>
<dbReference type="InterPro" id="IPR029028">
    <property type="entry name" value="Alpha/beta_knot_MTases"/>
</dbReference>
<reference evidence="12" key="1">
    <citation type="submission" date="2019-03" db="EMBL/GenBank/DDBJ databases">
        <authorList>
            <person name="Hao L."/>
        </authorList>
    </citation>
    <scope>NUCLEOTIDE SEQUENCE</scope>
</reference>
<gene>
    <name evidence="12" type="primary">rsmE</name>
    <name evidence="12" type="ORF">SCFA_40056</name>
</gene>
<accession>A0A485M0J8</accession>
<comment type="subcellular location">
    <subcellularLocation>
        <location evidence="1">Cytoplasm</location>
    </subcellularLocation>
</comment>
<dbReference type="AlphaFoldDB" id="A0A485M0J8"/>
<dbReference type="GO" id="GO:0070042">
    <property type="term" value="F:rRNA (uridine-N3-)-methyltransferase activity"/>
    <property type="evidence" value="ECO:0007669"/>
    <property type="project" value="TreeGrafter"/>
</dbReference>
<dbReference type="EMBL" id="CAADRM010000103">
    <property type="protein sequence ID" value="VFU15183.1"/>
    <property type="molecule type" value="Genomic_DNA"/>
</dbReference>
<dbReference type="PANTHER" id="PTHR30027:SF3">
    <property type="entry name" value="16S RRNA (URACIL(1498)-N(3))-METHYLTRANSFERASE"/>
    <property type="match status" value="1"/>
</dbReference>
<dbReference type="Gene3D" id="3.40.1280.10">
    <property type="match status" value="1"/>
</dbReference>